<evidence type="ECO:0000313" key="2">
    <source>
        <dbReference type="EMBL" id="KUP09018.1"/>
    </source>
</evidence>
<gene>
    <name evidence="2" type="ORF">Q75_01565</name>
</gene>
<dbReference type="PANTHER" id="PTHR33408">
    <property type="entry name" value="TRANSPOSASE"/>
    <property type="match status" value="1"/>
</dbReference>
<dbReference type="PATRIC" id="fig|1150625.3.peg.327"/>
<dbReference type="Pfam" id="PF13751">
    <property type="entry name" value="DDE_Tnp_1_6"/>
    <property type="match status" value="1"/>
</dbReference>
<proteinExistence type="predicted"/>
<evidence type="ECO:0000259" key="1">
    <source>
        <dbReference type="Pfam" id="PF13751"/>
    </source>
</evidence>
<sequence>ETKKQRKRVREKLASEDGQQTYRKRKIEVEPVFGQIKYNREFSRLTHRGLSKNITNWGLICVAHNLLKWETTKQKQQERIR</sequence>
<dbReference type="AlphaFoldDB" id="A0A147KBZ5"/>
<feature type="non-terminal residue" evidence="2">
    <location>
        <position position="1"/>
    </location>
</feature>
<dbReference type="EMBL" id="LDYG01000004">
    <property type="protein sequence ID" value="KUP09018.1"/>
    <property type="molecule type" value="Genomic_DNA"/>
</dbReference>
<dbReference type="InterPro" id="IPR025668">
    <property type="entry name" value="Tnp_DDE_dom"/>
</dbReference>
<evidence type="ECO:0000313" key="3">
    <source>
        <dbReference type="Proteomes" id="UP000074108"/>
    </source>
</evidence>
<dbReference type="RefSeq" id="WP_153007631.1">
    <property type="nucleotide sequence ID" value="NZ_LDYG01000004.1"/>
</dbReference>
<feature type="domain" description="Transposase DDE" evidence="1">
    <location>
        <begin position="3"/>
        <end position="68"/>
    </location>
</feature>
<organism evidence="2 3">
    <name type="scientific">Bacillus coahuilensis p1.1.43</name>
    <dbReference type="NCBI Taxonomy" id="1150625"/>
    <lineage>
        <taxon>Bacteria</taxon>
        <taxon>Bacillati</taxon>
        <taxon>Bacillota</taxon>
        <taxon>Bacilli</taxon>
        <taxon>Bacillales</taxon>
        <taxon>Bacillaceae</taxon>
        <taxon>Bacillus</taxon>
    </lineage>
</organism>
<reference evidence="2 3" key="1">
    <citation type="journal article" date="2016" name="Front. Microbiol.">
        <title>Microevolution Analysis of Bacillus coahuilensis Unveils Differences in Phosphorus Acquisition Strategies and Their Regulation.</title>
        <authorList>
            <person name="Gomez-Lunar Z."/>
            <person name="Hernandez-Gonzalez I."/>
            <person name="Rodriguez-Torres M.D."/>
            <person name="Souza V."/>
            <person name="Olmedo-Alvarez G."/>
        </authorList>
    </citation>
    <scope>NUCLEOTIDE SEQUENCE [LARGE SCALE GENOMIC DNA]</scope>
    <source>
        <strain evidence="3">p1.1.43</strain>
    </source>
</reference>
<dbReference type="OrthoDB" id="2936196at2"/>
<dbReference type="Proteomes" id="UP000074108">
    <property type="component" value="Unassembled WGS sequence"/>
</dbReference>
<name>A0A147KBZ5_9BACI</name>
<keyword evidence="3" id="KW-1185">Reference proteome</keyword>
<accession>A0A147KBZ5</accession>
<comment type="caution">
    <text evidence="2">The sequence shown here is derived from an EMBL/GenBank/DDBJ whole genome shotgun (WGS) entry which is preliminary data.</text>
</comment>
<dbReference type="PANTHER" id="PTHR33408:SF2">
    <property type="entry name" value="TRANSPOSASE DDE DOMAIN-CONTAINING PROTEIN"/>
    <property type="match status" value="1"/>
</dbReference>
<protein>
    <recommendedName>
        <fullName evidence="1">Transposase DDE domain-containing protein</fullName>
    </recommendedName>
</protein>